<feature type="transmembrane region" description="Helical" evidence="16">
    <location>
        <begin position="331"/>
        <end position="360"/>
    </location>
</feature>
<dbReference type="GO" id="GO:0005525">
    <property type="term" value="F:GTP binding"/>
    <property type="evidence" value="ECO:0007669"/>
    <property type="project" value="UniProtKB-KW"/>
</dbReference>
<keyword evidence="8 16" id="KW-0408">Iron</keyword>
<feature type="transmembrane region" description="Helical" evidence="16">
    <location>
        <begin position="446"/>
        <end position="466"/>
    </location>
</feature>
<dbReference type="GO" id="GO:0005886">
    <property type="term" value="C:plasma membrane"/>
    <property type="evidence" value="ECO:0007669"/>
    <property type="project" value="UniProtKB-SubCell"/>
</dbReference>
<sequence>MKTVALCGNPNSGKTTIFNALTGSHQHVGNWPGVTVEKKEGKLKYNDEEYRIVDLPGTYSLTANSMDERIARDFLIKDNPDLIVVVVDQTNIERNMYLVTEIMEMQKNTLLVFNMSDELEKRQIKIDINSISKELGIPIVKTSANKKIGLEDLKKQIEGSLKSPQYPENLNYDESFENILSQINNIIEQEKNISEKSKRWVSLKLIEGDVEFREDISKDNLTQIDKLIAQLEKQNDDDASIIVSEKKYDFITKISGKYVKRKNLVNNTSDKIDKIITNRWLGIPIFLIIMFAIFTLTFTIGDVFNGMIDDGFASLGDLVSTKLPDNLLTNFIVNGLIGGVGSVLVFVPNIFLLFLFISFLGDIGYMSRAAFVMDKLMTKIGLHGKSFIPMILGFGCSIPAIMSTRTLESRKDRIITILVTPLMSCNARLPVYILIAGIFFPKHAGLVIFSLYLLGVILAIIMATIFNKTMFKKEESVFIMELPPYRLPSLKAILLEAGRRTMMFIKKAGTIIFGTVIVIWILATLPSGVEYASESSIIGHIGSVIAPIFKPLGFGFWQAGVSLIFGFLAKEIVIGTMGTIFGGEDVLTTVLPQYFNAASAYAFLVFTLIYTPCVATIGAIKQEIGAKWAWFSVIYTFVLAYVVSFIVYNIGLLFI</sequence>
<feature type="transmembrane region" description="Helical" evidence="16">
    <location>
        <begin position="280"/>
        <end position="300"/>
    </location>
</feature>
<accession>A0AA45C9A5</accession>
<dbReference type="InterPro" id="IPR050860">
    <property type="entry name" value="FeoB_GTPase"/>
</dbReference>
<dbReference type="Pfam" id="PF17910">
    <property type="entry name" value="FeoB_Cyto"/>
    <property type="match status" value="1"/>
</dbReference>
<dbReference type="Pfam" id="PF02421">
    <property type="entry name" value="FeoB_N"/>
    <property type="match status" value="1"/>
</dbReference>
<comment type="similarity">
    <text evidence="16">Belongs to the TRAFAC class TrmE-Era-EngA-EngB-Septin-like GTPase superfamily. FeoB GTPase (TC 9.A.8) family.</text>
</comment>
<keyword evidence="9" id="KW-0406">Ion transport</keyword>
<feature type="binding site" evidence="14">
    <location>
        <begin position="33"/>
        <end position="37"/>
    </location>
    <ligand>
        <name>GTP</name>
        <dbReference type="ChEBI" id="CHEBI:37565"/>
        <label>1</label>
    </ligand>
</feature>
<dbReference type="SUPFAM" id="SSF52540">
    <property type="entry name" value="P-loop containing nucleoside triphosphate hydrolases"/>
    <property type="match status" value="1"/>
</dbReference>
<dbReference type="Gene3D" id="1.10.287.1770">
    <property type="match status" value="1"/>
</dbReference>
<keyword evidence="3" id="KW-1003">Cell membrane</keyword>
<keyword evidence="6 14" id="KW-0547">Nucleotide-binding</keyword>
<keyword evidence="2 16" id="KW-0813">Transport</keyword>
<dbReference type="InterPro" id="IPR030389">
    <property type="entry name" value="G_FEOB_dom"/>
</dbReference>
<keyword evidence="15" id="KW-0479">Metal-binding</keyword>
<comment type="function">
    <text evidence="16">Probable transporter of a GTP-driven Fe(2+) uptake system.</text>
</comment>
<keyword evidence="7 16" id="KW-1133">Transmembrane helix</keyword>
<feature type="binding site" evidence="14">
    <location>
        <begin position="54"/>
        <end position="57"/>
    </location>
    <ligand>
        <name>GTP</name>
        <dbReference type="ChEBI" id="CHEBI:37565"/>
        <label>1</label>
    </ligand>
</feature>
<proteinExistence type="inferred from homology"/>
<dbReference type="FunFam" id="3.40.50.300:FF:000969">
    <property type="entry name" value="Ferrous iron transporter B"/>
    <property type="match status" value="1"/>
</dbReference>
<feature type="binding site" evidence="14">
    <location>
        <begin position="8"/>
        <end position="15"/>
    </location>
    <ligand>
        <name>GTP</name>
        <dbReference type="ChEBI" id="CHEBI:37565"/>
        <label>1</label>
    </ligand>
</feature>
<evidence type="ECO:0000256" key="6">
    <source>
        <dbReference type="ARBA" id="ARBA00022741"/>
    </source>
</evidence>
<dbReference type="PRINTS" id="PR00326">
    <property type="entry name" value="GTP1OBG"/>
</dbReference>
<dbReference type="Gene3D" id="3.40.50.300">
    <property type="entry name" value="P-loop containing nucleotide triphosphate hydrolases"/>
    <property type="match status" value="1"/>
</dbReference>
<dbReference type="PANTHER" id="PTHR43185:SF1">
    <property type="entry name" value="FE(2+) TRANSPORTER FEOB"/>
    <property type="match status" value="1"/>
</dbReference>
<feature type="transmembrane region" description="Helical" evidence="16">
    <location>
        <begin position="601"/>
        <end position="620"/>
    </location>
</feature>
<feature type="binding site" evidence="14">
    <location>
        <begin position="114"/>
        <end position="117"/>
    </location>
    <ligand>
        <name>GTP</name>
        <dbReference type="ChEBI" id="CHEBI:37565"/>
        <label>1</label>
    </ligand>
</feature>
<dbReference type="AlphaFoldDB" id="A0AA45C9A5"/>
<evidence type="ECO:0000256" key="3">
    <source>
        <dbReference type="ARBA" id="ARBA00022475"/>
    </source>
</evidence>
<feature type="binding site" evidence="15">
    <location>
        <position position="19"/>
    </location>
    <ligand>
        <name>Mg(2+)</name>
        <dbReference type="ChEBI" id="CHEBI:18420"/>
        <label>2</label>
    </ligand>
</feature>
<evidence type="ECO:0000313" key="18">
    <source>
        <dbReference type="EMBL" id="PWJ96654.1"/>
    </source>
</evidence>
<feature type="binding site" evidence="15">
    <location>
        <position position="20"/>
    </location>
    <ligand>
        <name>Mg(2+)</name>
        <dbReference type="ChEBI" id="CHEBI:18420"/>
        <label>2</label>
    </ligand>
</feature>
<evidence type="ECO:0000256" key="11">
    <source>
        <dbReference type="ARBA" id="ARBA00023136"/>
    </source>
</evidence>
<feature type="domain" description="FeoB-type G" evidence="17">
    <location>
        <begin position="1"/>
        <end position="163"/>
    </location>
</feature>
<organism evidence="18 19">
    <name type="scientific">Oceanotoga teriensis</name>
    <dbReference type="NCBI Taxonomy" id="515440"/>
    <lineage>
        <taxon>Bacteria</taxon>
        <taxon>Thermotogati</taxon>
        <taxon>Thermotogota</taxon>
        <taxon>Thermotogae</taxon>
        <taxon>Petrotogales</taxon>
        <taxon>Petrotogaceae</taxon>
        <taxon>Oceanotoga</taxon>
    </lineage>
</organism>
<comment type="caution">
    <text evidence="18">The sequence shown here is derived from an EMBL/GenBank/DDBJ whole genome shotgun (WGS) entry which is preliminary data.</text>
</comment>
<dbReference type="Pfam" id="PF07664">
    <property type="entry name" value="FeoB_C"/>
    <property type="match status" value="1"/>
</dbReference>
<keyword evidence="5 16" id="KW-0812">Transmembrane</keyword>
<evidence type="ECO:0000256" key="14">
    <source>
        <dbReference type="PIRSR" id="PIRSR603373-1"/>
    </source>
</evidence>
<evidence type="ECO:0000256" key="7">
    <source>
        <dbReference type="ARBA" id="ARBA00022989"/>
    </source>
</evidence>
<feature type="transmembrane region" description="Helical" evidence="16">
    <location>
        <begin position="632"/>
        <end position="654"/>
    </location>
</feature>
<keyword evidence="15" id="KW-0460">Magnesium</keyword>
<evidence type="ECO:0000256" key="1">
    <source>
        <dbReference type="ARBA" id="ARBA00004651"/>
    </source>
</evidence>
<dbReference type="InterPro" id="IPR011640">
    <property type="entry name" value="Fe2_transport_prot_B_C"/>
</dbReference>
<feature type="transmembrane region" description="Helical" evidence="16">
    <location>
        <begin position="380"/>
        <end position="402"/>
    </location>
</feature>
<name>A0AA45C9A5_9BACT</name>
<keyword evidence="11 16" id="KW-0472">Membrane</keyword>
<evidence type="ECO:0000256" key="12">
    <source>
        <dbReference type="ARBA" id="ARBA00031200"/>
    </source>
</evidence>
<dbReference type="GO" id="GO:0015093">
    <property type="term" value="F:ferrous iron transmembrane transporter activity"/>
    <property type="evidence" value="ECO:0007669"/>
    <property type="project" value="UniProtKB-UniRule"/>
</dbReference>
<dbReference type="EMBL" id="QGGI01000001">
    <property type="protein sequence ID" value="PWJ96654.1"/>
    <property type="molecule type" value="Genomic_DNA"/>
</dbReference>
<dbReference type="PROSITE" id="PS51711">
    <property type="entry name" value="G_FEOB"/>
    <property type="match status" value="1"/>
</dbReference>
<keyword evidence="4 16" id="KW-0410">Iron transport</keyword>
<evidence type="ECO:0000256" key="10">
    <source>
        <dbReference type="ARBA" id="ARBA00023134"/>
    </source>
</evidence>
<gene>
    <name evidence="18" type="ORF">C7380_101228</name>
</gene>
<feature type="binding site" evidence="15">
    <location>
        <position position="23"/>
    </location>
    <ligand>
        <name>Mg(2+)</name>
        <dbReference type="ChEBI" id="CHEBI:18420"/>
        <label>2</label>
    </ligand>
</feature>
<feature type="binding site" evidence="15">
    <location>
        <position position="22"/>
    </location>
    <ligand>
        <name>Mg(2+)</name>
        <dbReference type="ChEBI" id="CHEBI:18420"/>
        <label>1</label>
    </ligand>
</feature>
<dbReference type="InterPro" id="IPR003373">
    <property type="entry name" value="Fe2_transport_prot-B"/>
</dbReference>
<evidence type="ECO:0000313" key="19">
    <source>
        <dbReference type="Proteomes" id="UP000245921"/>
    </source>
</evidence>
<feature type="transmembrane region" description="Helical" evidence="16">
    <location>
        <begin position="508"/>
        <end position="525"/>
    </location>
</feature>
<dbReference type="Pfam" id="PF07670">
    <property type="entry name" value="Gate"/>
    <property type="match status" value="2"/>
</dbReference>
<dbReference type="InterPro" id="IPR006073">
    <property type="entry name" value="GTP-bd"/>
</dbReference>
<reference evidence="18 19" key="1">
    <citation type="submission" date="2018-05" db="EMBL/GenBank/DDBJ databases">
        <title>Genomic Encyclopedia of Type Strains, Phase IV (KMG-IV): sequencing the most valuable type-strain genomes for metagenomic binning, comparative biology and taxonomic classification.</title>
        <authorList>
            <person name="Goeker M."/>
        </authorList>
    </citation>
    <scope>NUCLEOTIDE SEQUENCE [LARGE SCALE GENOMIC DNA]</scope>
    <source>
        <strain evidence="18 19">DSM 24906</strain>
    </source>
</reference>
<evidence type="ECO:0000256" key="13">
    <source>
        <dbReference type="NCBIfam" id="TIGR00437"/>
    </source>
</evidence>
<evidence type="ECO:0000256" key="15">
    <source>
        <dbReference type="PIRSR" id="PIRSR603373-2"/>
    </source>
</evidence>
<dbReference type="NCBIfam" id="TIGR00437">
    <property type="entry name" value="feoB"/>
    <property type="match status" value="1"/>
</dbReference>
<evidence type="ECO:0000256" key="5">
    <source>
        <dbReference type="ARBA" id="ARBA00022692"/>
    </source>
</evidence>
<dbReference type="GO" id="GO:0046872">
    <property type="term" value="F:metal ion binding"/>
    <property type="evidence" value="ECO:0007669"/>
    <property type="project" value="UniProtKB-KW"/>
</dbReference>
<keyword evidence="19" id="KW-1185">Reference proteome</keyword>
<feature type="transmembrane region" description="Helical" evidence="16">
    <location>
        <begin position="561"/>
        <end position="581"/>
    </location>
</feature>
<comment type="subcellular location">
    <subcellularLocation>
        <location evidence="16">Cell inner membrane</location>
        <topology evidence="16">Multi-pass membrane protein</topology>
    </subcellularLocation>
    <subcellularLocation>
        <location evidence="1">Cell membrane</location>
        <topology evidence="1">Multi-pass membrane protein</topology>
    </subcellularLocation>
</comment>
<evidence type="ECO:0000256" key="9">
    <source>
        <dbReference type="ARBA" id="ARBA00023065"/>
    </source>
</evidence>
<dbReference type="InterPro" id="IPR041069">
    <property type="entry name" value="FeoB_Cyto"/>
</dbReference>
<keyword evidence="10 14" id="KW-0342">GTP-binding</keyword>
<dbReference type="PANTHER" id="PTHR43185">
    <property type="entry name" value="FERROUS IRON TRANSPORT PROTEIN B"/>
    <property type="match status" value="1"/>
</dbReference>
<dbReference type="Proteomes" id="UP000245921">
    <property type="component" value="Unassembled WGS sequence"/>
</dbReference>
<evidence type="ECO:0000256" key="2">
    <source>
        <dbReference type="ARBA" id="ARBA00022448"/>
    </source>
</evidence>
<evidence type="ECO:0000256" key="4">
    <source>
        <dbReference type="ARBA" id="ARBA00022496"/>
    </source>
</evidence>
<feature type="transmembrane region" description="Helical" evidence="16">
    <location>
        <begin position="531"/>
        <end position="549"/>
    </location>
</feature>
<dbReference type="RefSeq" id="WP_109603641.1">
    <property type="nucleotide sequence ID" value="NZ_JAMHJO010000001.1"/>
</dbReference>
<dbReference type="InterPro" id="IPR027417">
    <property type="entry name" value="P-loop_NTPase"/>
</dbReference>
<evidence type="ECO:0000259" key="17">
    <source>
        <dbReference type="PROSITE" id="PS51711"/>
    </source>
</evidence>
<dbReference type="CDD" id="cd01879">
    <property type="entry name" value="FeoB"/>
    <property type="match status" value="1"/>
</dbReference>
<evidence type="ECO:0000256" key="16">
    <source>
        <dbReference type="RuleBase" id="RU362098"/>
    </source>
</evidence>
<dbReference type="InterPro" id="IPR011642">
    <property type="entry name" value="Gate_dom"/>
</dbReference>
<protein>
    <recommendedName>
        <fullName evidence="12 13">Ferrous iron transport protein B</fullName>
    </recommendedName>
</protein>
<evidence type="ECO:0000256" key="8">
    <source>
        <dbReference type="ARBA" id="ARBA00023004"/>
    </source>
</evidence>
<feature type="transmembrane region" description="Helical" evidence="16">
    <location>
        <begin position="414"/>
        <end position="440"/>
    </location>
</feature>